<proteinExistence type="predicted"/>
<dbReference type="OrthoDB" id="3257319at2"/>
<keyword evidence="4" id="KW-1185">Reference proteome</keyword>
<keyword evidence="2" id="KW-0472">Membrane</keyword>
<comment type="caution">
    <text evidence="3">The sequence shown here is derived from an EMBL/GenBank/DDBJ whole genome shotgun (WGS) entry which is preliminary data.</text>
</comment>
<accession>J0XB59</accession>
<gene>
    <name evidence="3" type="ORF">HMPREF1317_0605</name>
</gene>
<protein>
    <submittedName>
        <fullName evidence="3">Uncharacterized protein</fullName>
    </submittedName>
</protein>
<reference evidence="3 4" key="1">
    <citation type="submission" date="2012-05" db="EMBL/GenBank/DDBJ databases">
        <authorList>
            <person name="Harkins D.M."/>
            <person name="Madupu R."/>
            <person name="Durkin A.S."/>
            <person name="Torralba M."/>
            <person name="Methe B."/>
            <person name="Sutton G.G."/>
            <person name="Nelson K.E."/>
        </authorList>
    </citation>
    <scope>NUCLEOTIDE SEQUENCE [LARGE SCALE GENOMIC DNA]</scope>
    <source>
        <strain evidence="3 4">F0490</strain>
    </source>
</reference>
<keyword evidence="2" id="KW-1133">Transmembrane helix</keyword>
<feature type="transmembrane region" description="Helical" evidence="2">
    <location>
        <begin position="39"/>
        <end position="59"/>
    </location>
</feature>
<dbReference type="PATRIC" id="fig|1125717.3.peg.1076"/>
<sequence>MNEQTPWREVRRWMRVSTPVNKAGAGGATRRLPQLAGPLVIGALGVGAVGAGIAWRALATTRGGGLAQRFEAIVWSAIDEAGAGPHPGGGAHHGRGSRATKGPRSGGAPLSASGVGPGGGPLSASSGAGVGGGKRKGARGGAARVLVEVGEGFGRPSLVSADIIVADGGGGDGGAVLMLDRVTRALWDNPEMAPVNVRARVLQSTGGELEEPGAQSECLADMTTIGFADEIARPDELFARYGAPASDPAWRP</sequence>
<evidence type="ECO:0000313" key="3">
    <source>
        <dbReference type="EMBL" id="EJF45906.1"/>
    </source>
</evidence>
<evidence type="ECO:0000256" key="2">
    <source>
        <dbReference type="SAM" id="Phobius"/>
    </source>
</evidence>
<keyword evidence="2" id="KW-0812">Transmembrane</keyword>
<dbReference type="Proteomes" id="UP000004578">
    <property type="component" value="Unassembled WGS sequence"/>
</dbReference>
<dbReference type="AlphaFoldDB" id="J0XB59"/>
<dbReference type="RefSeq" id="WP_005870027.1">
    <property type="nucleotide sequence ID" value="NZ_AKFS01000161.1"/>
</dbReference>
<feature type="region of interest" description="Disordered" evidence="1">
    <location>
        <begin position="83"/>
        <end position="135"/>
    </location>
</feature>
<evidence type="ECO:0000313" key="4">
    <source>
        <dbReference type="Proteomes" id="UP000004578"/>
    </source>
</evidence>
<organism evidence="3 4">
    <name type="scientific">Schaalia georgiae F0490</name>
    <dbReference type="NCBI Taxonomy" id="1125717"/>
    <lineage>
        <taxon>Bacteria</taxon>
        <taxon>Bacillati</taxon>
        <taxon>Actinomycetota</taxon>
        <taxon>Actinomycetes</taxon>
        <taxon>Actinomycetales</taxon>
        <taxon>Actinomycetaceae</taxon>
        <taxon>Schaalia</taxon>
    </lineage>
</organism>
<dbReference type="EMBL" id="AKFS01000161">
    <property type="protein sequence ID" value="EJF45906.1"/>
    <property type="molecule type" value="Genomic_DNA"/>
</dbReference>
<name>J0XB59_9ACTO</name>
<evidence type="ECO:0000256" key="1">
    <source>
        <dbReference type="SAM" id="MobiDB-lite"/>
    </source>
</evidence>